<accession>X0WSC3</accession>
<dbReference type="AlphaFoldDB" id="X0WSC3"/>
<name>X0WSC3_9ZZZZ</name>
<comment type="caution">
    <text evidence="1">The sequence shown here is derived from an EMBL/GenBank/DDBJ whole genome shotgun (WGS) entry which is preliminary data.</text>
</comment>
<reference evidence="1" key="1">
    <citation type="journal article" date="2014" name="Front. Microbiol.">
        <title>High frequency of phylogenetically diverse reductive dehalogenase-homologous genes in deep subseafloor sedimentary metagenomes.</title>
        <authorList>
            <person name="Kawai M."/>
            <person name="Futagami T."/>
            <person name="Toyoda A."/>
            <person name="Takaki Y."/>
            <person name="Nishi S."/>
            <person name="Hori S."/>
            <person name="Arai W."/>
            <person name="Tsubouchi T."/>
            <person name="Morono Y."/>
            <person name="Uchiyama I."/>
            <person name="Ito T."/>
            <person name="Fujiyama A."/>
            <person name="Inagaki F."/>
            <person name="Takami H."/>
        </authorList>
    </citation>
    <scope>NUCLEOTIDE SEQUENCE</scope>
    <source>
        <strain evidence="1">Expedition CK06-06</strain>
    </source>
</reference>
<dbReference type="EMBL" id="BARS01040236">
    <property type="protein sequence ID" value="GAG33560.1"/>
    <property type="molecule type" value="Genomic_DNA"/>
</dbReference>
<evidence type="ECO:0000313" key="1">
    <source>
        <dbReference type="EMBL" id="GAG33560.1"/>
    </source>
</evidence>
<protein>
    <submittedName>
        <fullName evidence="1">Uncharacterized protein</fullName>
    </submittedName>
</protein>
<organism evidence="1">
    <name type="scientific">marine sediment metagenome</name>
    <dbReference type="NCBI Taxonomy" id="412755"/>
    <lineage>
        <taxon>unclassified sequences</taxon>
        <taxon>metagenomes</taxon>
        <taxon>ecological metagenomes</taxon>
    </lineage>
</organism>
<proteinExistence type="predicted"/>
<gene>
    <name evidence="1" type="ORF">S01H1_61373</name>
</gene>
<sequence length="172" mass="18690">GAMMLKYTDENWNPQGHNFLKQSRQMSAPVVAFMMSQLDMESPDILFPDITWGKGKWPSLQFAGYASTGSSIYGMGFPMGVGLLSLYGYAFQYADKTLNGGGYTGSLDQDSDLEAANNYIKAVSDGAAPLDFVLYVPVRYGSSVGISIPNVEETSDPEKILTAHFNGGQEAW</sequence>
<feature type="non-terminal residue" evidence="1">
    <location>
        <position position="1"/>
    </location>
</feature>